<organism evidence="1 2">
    <name type="scientific">Variovorax paradoxus</name>
    <dbReference type="NCBI Taxonomy" id="34073"/>
    <lineage>
        <taxon>Bacteria</taxon>
        <taxon>Pseudomonadati</taxon>
        <taxon>Pseudomonadota</taxon>
        <taxon>Betaproteobacteria</taxon>
        <taxon>Burkholderiales</taxon>
        <taxon>Comamonadaceae</taxon>
        <taxon>Variovorax</taxon>
    </lineage>
</organism>
<comment type="caution">
    <text evidence="1">The sequence shown here is derived from an EMBL/GenBank/DDBJ whole genome shotgun (WGS) entry which is preliminary data.</text>
</comment>
<dbReference type="EMBL" id="JZWI01000033">
    <property type="protein sequence ID" value="KLN53543.1"/>
    <property type="molecule type" value="Genomic_DNA"/>
</dbReference>
<reference evidence="1 2" key="1">
    <citation type="submission" date="2015-03" db="EMBL/GenBank/DDBJ databases">
        <title>Genome sequence of Variovorax paradoxus TBEA6.</title>
        <authorList>
            <person name="Poehlein A."/>
            <person name="Schuldes J."/>
            <person name="Wuebbeler J.H."/>
            <person name="Hiessl S."/>
            <person name="Steinbuechel A."/>
            <person name="Daniel R."/>
        </authorList>
    </citation>
    <scope>NUCLEOTIDE SEQUENCE [LARGE SCALE GENOMIC DNA]</scope>
    <source>
        <strain evidence="1 2">TBEA6</strain>
    </source>
</reference>
<dbReference type="AlphaFoldDB" id="A0A0H2LTG5"/>
<sequence>MPNLGLIELGNAVYREQIKGIVLDTSIFDQYRYGFEFGLLAKLQQFQRSTVAHVVIDVVRHELQRHLVNEAVEHKAHVKNALKPLGDSWGISNQTREIAIAGLFGVSAPK</sequence>
<dbReference type="PATRIC" id="fig|34073.19.peg.5502"/>
<gene>
    <name evidence="1" type="ORF">VPARA_53820</name>
</gene>
<dbReference type="Proteomes" id="UP000035170">
    <property type="component" value="Unassembled WGS sequence"/>
</dbReference>
<proteinExistence type="predicted"/>
<evidence type="ECO:0008006" key="3">
    <source>
        <dbReference type="Google" id="ProtNLM"/>
    </source>
</evidence>
<accession>A0A0H2LTG5</accession>
<evidence type="ECO:0000313" key="1">
    <source>
        <dbReference type="EMBL" id="KLN53543.1"/>
    </source>
</evidence>
<evidence type="ECO:0000313" key="2">
    <source>
        <dbReference type="Proteomes" id="UP000035170"/>
    </source>
</evidence>
<name>A0A0H2LTG5_VARPD</name>
<keyword evidence="2" id="KW-1185">Reference proteome</keyword>
<protein>
    <recommendedName>
        <fullName evidence="3">DUF4935 domain-containing protein</fullName>
    </recommendedName>
</protein>
<dbReference type="RefSeq" id="WP_047786699.1">
    <property type="nucleotide sequence ID" value="NZ_JZWI01000033.1"/>
</dbReference>